<proteinExistence type="evidence at transcript level"/>
<evidence type="ECO:0000313" key="1">
    <source>
        <dbReference type="EMBL" id="BAC41888.1"/>
    </source>
</evidence>
<reference evidence="1" key="1">
    <citation type="submission" date="2002-11" db="EMBL/GenBank/DDBJ databases">
        <title>Arabidopsis thaliana full-length cDNA.</title>
        <authorList>
            <person name="Seki M."/>
            <person name="Iida K."/>
            <person name="Satou M."/>
            <person name="Sakurai T."/>
            <person name="Akiyama K."/>
            <person name="Ishida J."/>
            <person name="Nakajima M."/>
            <person name="Enju A."/>
            <person name="Kamiya A."/>
            <person name="Narusaka M."/>
            <person name="Carninci P."/>
            <person name="Kawai J."/>
            <person name="Hayashizaki Y."/>
            <person name="Shinozaki K."/>
        </authorList>
    </citation>
    <scope>NUCLEOTIDE SEQUENCE</scope>
</reference>
<dbReference type="AlphaFoldDB" id="Q8GZ50"/>
<organism evidence="1">
    <name type="scientific">Arabidopsis thaliana</name>
    <name type="common">Mouse-ear cress</name>
    <dbReference type="NCBI Taxonomy" id="3702"/>
    <lineage>
        <taxon>Eukaryota</taxon>
        <taxon>Viridiplantae</taxon>
        <taxon>Streptophyta</taxon>
        <taxon>Embryophyta</taxon>
        <taxon>Tracheophyta</taxon>
        <taxon>Spermatophyta</taxon>
        <taxon>Magnoliopsida</taxon>
        <taxon>eudicotyledons</taxon>
        <taxon>Gunneridae</taxon>
        <taxon>Pentapetalae</taxon>
        <taxon>rosids</taxon>
        <taxon>malvids</taxon>
        <taxon>Brassicales</taxon>
        <taxon>Brassicaceae</taxon>
        <taxon>Camelineae</taxon>
        <taxon>Arabidopsis</taxon>
    </lineage>
</organism>
<protein>
    <submittedName>
        <fullName evidence="1">Uncharacterized protein</fullName>
    </submittedName>
</protein>
<accession>Q8GZ50</accession>
<sequence>MLLLLRSVLNHSSSQPLCSVNTLCWLGREVPLQSQLCLTRLSATWGSQSDNRFNQYIVVFSAVSEGFNGLLPV</sequence>
<name>Q8GZ50_ARATH</name>
<dbReference type="EMBL" id="AK117212">
    <property type="protein sequence ID" value="BAC41888.1"/>
    <property type="molecule type" value="mRNA"/>
</dbReference>